<keyword evidence="2" id="KW-1185">Reference proteome</keyword>
<reference evidence="1 2" key="1">
    <citation type="journal article" date="2013" name="Genome Announc.">
        <title>Complete Genome Sequence of Glaciecola psychrophila Strain 170T.</title>
        <authorList>
            <person name="Yin J."/>
            <person name="Chen J."/>
            <person name="Liu G."/>
            <person name="Yu Y."/>
            <person name="Song L."/>
            <person name="Wang X."/>
            <person name="Qu X."/>
        </authorList>
    </citation>
    <scope>NUCLEOTIDE SEQUENCE [LARGE SCALE GENOMIC DNA]</scope>
    <source>
        <strain evidence="1 2">170</strain>
    </source>
</reference>
<gene>
    <name evidence="1" type="ORF">C427_2144</name>
</gene>
<dbReference type="HOGENOM" id="CLU_3293768_0_0_6"/>
<proteinExistence type="predicted"/>
<name>K7ADR2_9ALTE</name>
<accession>K7ADR2</accession>
<dbReference type="Proteomes" id="UP000011864">
    <property type="component" value="Chromosome"/>
</dbReference>
<sequence>MIDNQINPFEHQVEQDFANGLLICSVKETRQSINVLLHII</sequence>
<dbReference type="EMBL" id="CP003837">
    <property type="protein sequence ID" value="AGH44253.1"/>
    <property type="molecule type" value="Genomic_DNA"/>
</dbReference>
<organism evidence="1 2">
    <name type="scientific">Paraglaciecola psychrophila 170</name>
    <dbReference type="NCBI Taxonomy" id="1129794"/>
    <lineage>
        <taxon>Bacteria</taxon>
        <taxon>Pseudomonadati</taxon>
        <taxon>Pseudomonadota</taxon>
        <taxon>Gammaproteobacteria</taxon>
        <taxon>Alteromonadales</taxon>
        <taxon>Alteromonadaceae</taxon>
        <taxon>Paraglaciecola</taxon>
    </lineage>
</organism>
<protein>
    <submittedName>
        <fullName evidence="1">Uncharacterized protein</fullName>
    </submittedName>
</protein>
<dbReference type="AlphaFoldDB" id="K7ADR2"/>
<evidence type="ECO:0000313" key="2">
    <source>
        <dbReference type="Proteomes" id="UP000011864"/>
    </source>
</evidence>
<dbReference type="KEGG" id="gps:C427_2144"/>
<evidence type="ECO:0000313" key="1">
    <source>
        <dbReference type="EMBL" id="AGH44253.1"/>
    </source>
</evidence>